<dbReference type="AlphaFoldDB" id="A0A2W5Q9J1"/>
<dbReference type="GO" id="GO:0019213">
    <property type="term" value="F:deacetylase activity"/>
    <property type="evidence" value="ECO:0007669"/>
    <property type="project" value="TreeGrafter"/>
</dbReference>
<dbReference type="GO" id="GO:0016787">
    <property type="term" value="F:hydrolase activity"/>
    <property type="evidence" value="ECO:0007669"/>
    <property type="project" value="UniProtKB-KW"/>
</dbReference>
<dbReference type="Gene3D" id="3.20.20.370">
    <property type="entry name" value="Glycoside hydrolase/deacetylase"/>
    <property type="match status" value="1"/>
</dbReference>
<protein>
    <recommendedName>
        <fullName evidence="8">ChbG/HpnK family deacetylase</fullName>
    </recommendedName>
</protein>
<evidence type="ECO:0000256" key="3">
    <source>
        <dbReference type="ARBA" id="ARBA00022801"/>
    </source>
</evidence>
<dbReference type="InterPro" id="IPR011330">
    <property type="entry name" value="Glyco_hydro/deAcase_b/a-brl"/>
</dbReference>
<proteinExistence type="predicted"/>
<dbReference type="GO" id="GO:0005975">
    <property type="term" value="P:carbohydrate metabolic process"/>
    <property type="evidence" value="ECO:0007669"/>
    <property type="project" value="InterPro"/>
</dbReference>
<dbReference type="SUPFAM" id="SSF88713">
    <property type="entry name" value="Glycoside hydrolase/deacetylase"/>
    <property type="match status" value="1"/>
</dbReference>
<dbReference type="Pfam" id="PF04794">
    <property type="entry name" value="YdjC"/>
    <property type="match status" value="1"/>
</dbReference>
<keyword evidence="4" id="KW-0460">Magnesium</keyword>
<evidence type="ECO:0008006" key="8">
    <source>
        <dbReference type="Google" id="ProtNLM"/>
    </source>
</evidence>
<reference evidence="6 7" key="1">
    <citation type="submission" date="2017-08" db="EMBL/GenBank/DDBJ databases">
        <title>Infants hospitalized years apart are colonized by the same room-sourced microbial strains.</title>
        <authorList>
            <person name="Brooks B."/>
            <person name="Olm M.R."/>
            <person name="Firek B.A."/>
            <person name="Baker R."/>
            <person name="Thomas B.C."/>
            <person name="Morowitz M.J."/>
            <person name="Banfield J.F."/>
        </authorList>
    </citation>
    <scope>NUCLEOTIDE SEQUENCE [LARGE SCALE GENOMIC DNA]</scope>
    <source>
        <strain evidence="6">S2_005_003_R2_41</strain>
    </source>
</reference>
<evidence type="ECO:0000313" key="6">
    <source>
        <dbReference type="EMBL" id="PZQ73804.1"/>
    </source>
</evidence>
<keyword evidence="2" id="KW-0479">Metal-binding</keyword>
<evidence type="ECO:0000256" key="2">
    <source>
        <dbReference type="ARBA" id="ARBA00022723"/>
    </source>
</evidence>
<comment type="caution">
    <text evidence="6">The sequence shown here is derived from an EMBL/GenBank/DDBJ whole genome shotgun (WGS) entry which is preliminary data.</text>
</comment>
<organism evidence="6 7">
    <name type="scientific">Variovorax paradoxus</name>
    <dbReference type="NCBI Taxonomy" id="34073"/>
    <lineage>
        <taxon>Bacteria</taxon>
        <taxon>Pseudomonadati</taxon>
        <taxon>Pseudomonadota</taxon>
        <taxon>Betaproteobacteria</taxon>
        <taxon>Burkholderiales</taxon>
        <taxon>Comamonadaceae</taxon>
        <taxon>Variovorax</taxon>
    </lineage>
</organism>
<evidence type="ECO:0000256" key="4">
    <source>
        <dbReference type="ARBA" id="ARBA00022842"/>
    </source>
</evidence>
<dbReference type="CDD" id="cd10807">
    <property type="entry name" value="YdjC_like_3"/>
    <property type="match status" value="1"/>
</dbReference>
<keyword evidence="3" id="KW-0378">Hydrolase</keyword>
<accession>A0A2W5Q9J1</accession>
<dbReference type="GO" id="GO:0046872">
    <property type="term" value="F:metal ion binding"/>
    <property type="evidence" value="ECO:0007669"/>
    <property type="project" value="UniProtKB-KW"/>
</dbReference>
<sequence length="292" mass="30957">MNARRPSTGAGAVRTLCICADDFGLSEGINQAVLALIERGAVTATSCMVLRSAWLPGARRLRVLPPEQADVGLHLDLTAVDPSPAEASLRGLVVRSFARRLDLAAVRAAIDAQLDSFEQAMGRAPAHVDGHRHVHQLPGVREQLAEALAARYPAAPPWLRSTRPAGPPASVPAKQRLIHALGGSGLEALARRRGLPMSRHLLGVYGFGAGGSAYGHRLQAWLAQGGDGDVLMCHPSMWAVDGDAVGEARVQERSALALLKPSMQVADAQVHLRPLSQTLFRARPQPGARITA</sequence>
<evidence type="ECO:0000313" key="7">
    <source>
        <dbReference type="Proteomes" id="UP000249135"/>
    </source>
</evidence>
<comment type="cofactor">
    <cofactor evidence="1">
        <name>Mg(2+)</name>
        <dbReference type="ChEBI" id="CHEBI:18420"/>
    </cofactor>
</comment>
<dbReference type="PANTHER" id="PTHR31609">
    <property type="entry name" value="YDJC DEACETYLASE FAMILY MEMBER"/>
    <property type="match status" value="1"/>
</dbReference>
<keyword evidence="5" id="KW-0119">Carbohydrate metabolism</keyword>
<dbReference type="Proteomes" id="UP000249135">
    <property type="component" value="Unassembled WGS sequence"/>
</dbReference>
<evidence type="ECO:0000256" key="1">
    <source>
        <dbReference type="ARBA" id="ARBA00001946"/>
    </source>
</evidence>
<dbReference type="EMBL" id="QFPP01000164">
    <property type="protein sequence ID" value="PZQ73804.1"/>
    <property type="molecule type" value="Genomic_DNA"/>
</dbReference>
<dbReference type="InterPro" id="IPR006879">
    <property type="entry name" value="YdjC-like"/>
</dbReference>
<evidence type="ECO:0000256" key="5">
    <source>
        <dbReference type="ARBA" id="ARBA00023277"/>
    </source>
</evidence>
<gene>
    <name evidence="6" type="ORF">DI563_13895</name>
</gene>
<name>A0A2W5Q9J1_VARPD</name>
<dbReference type="PANTHER" id="PTHR31609:SF1">
    <property type="entry name" value="CARBOHYDRATE DEACETYLASE"/>
    <property type="match status" value="1"/>
</dbReference>